<protein>
    <recommendedName>
        <fullName evidence="1">RES domain-containing protein</fullName>
    </recommendedName>
</protein>
<evidence type="ECO:0000313" key="4">
    <source>
        <dbReference type="Proteomes" id="UP000214600"/>
    </source>
</evidence>
<organism evidence="2 4">
    <name type="scientific">Burkholderia aenigmatica</name>
    <dbReference type="NCBI Taxonomy" id="2015348"/>
    <lineage>
        <taxon>Bacteria</taxon>
        <taxon>Pseudomonadati</taxon>
        <taxon>Pseudomonadota</taxon>
        <taxon>Betaproteobacteria</taxon>
        <taxon>Burkholderiales</taxon>
        <taxon>Burkholderiaceae</taxon>
        <taxon>Burkholderia</taxon>
        <taxon>Burkholderia cepacia complex</taxon>
    </lineage>
</organism>
<dbReference type="SMART" id="SM00953">
    <property type="entry name" value="RES"/>
    <property type="match status" value="1"/>
</dbReference>
<dbReference type="Pfam" id="PF08808">
    <property type="entry name" value="RES"/>
    <property type="match status" value="1"/>
</dbReference>
<dbReference type="EMBL" id="CABVQC010000021">
    <property type="protein sequence ID" value="VWB74456.1"/>
    <property type="molecule type" value="Genomic_DNA"/>
</dbReference>
<evidence type="ECO:0000259" key="1">
    <source>
        <dbReference type="SMART" id="SM00953"/>
    </source>
</evidence>
<reference evidence="2" key="1">
    <citation type="submission" date="2017-06" db="EMBL/GenBank/DDBJ databases">
        <authorList>
            <person name="Kim H.J."/>
            <person name="Triplett B.A."/>
        </authorList>
    </citation>
    <scope>NUCLEOTIDE SEQUENCE [LARGE SCALE GENOMIC DNA]</scope>
    <source>
        <strain evidence="2">AU17325</strain>
    </source>
</reference>
<evidence type="ECO:0000313" key="2">
    <source>
        <dbReference type="EMBL" id="OXI31067.1"/>
    </source>
</evidence>
<dbReference type="OrthoDB" id="7257056at2"/>
<accession>A0A228HLR5</accession>
<dbReference type="AlphaFoldDB" id="A0A228HLR5"/>
<dbReference type="GeneID" id="99665042"/>
<evidence type="ECO:0000313" key="3">
    <source>
        <dbReference type="EMBL" id="VWB74456.1"/>
    </source>
</evidence>
<name>A0A228HLR5_9BURK</name>
<sequence>MAGLHAPGAAEPFTVLPISREDVPVWYHAYCTHPHSTSATTFSEGWGNTRFAPINLLDGSPVHTWYGASSFECAIMESLFHDVTLNPPGVFYLDRLTHYRIAKVLLPDSIQCVSFHTPYLPALELTRADLIDSIPAKYPQTRQWSQAAHDQCPTAHGIAYGSRRNDAGRCVMLFGQRLSSPGLHVLGDDSLAVDPLRSKVLQLADSLKISVI</sequence>
<accession>A0A6P2LRB9</accession>
<dbReference type="Proteomes" id="UP000494261">
    <property type="component" value="Unassembled WGS sequence"/>
</dbReference>
<proteinExistence type="predicted"/>
<dbReference type="RefSeq" id="WP_089454690.1">
    <property type="nucleotide sequence ID" value="NZ_CABVQC010000021.1"/>
</dbReference>
<dbReference type="Proteomes" id="UP000214600">
    <property type="component" value="Unassembled WGS sequence"/>
</dbReference>
<dbReference type="InterPro" id="IPR014914">
    <property type="entry name" value="RES_dom"/>
</dbReference>
<gene>
    <name evidence="3" type="ORF">BLA13014_03395</name>
    <name evidence="2" type="ORF">CFB84_42465</name>
</gene>
<reference evidence="3 5" key="4">
    <citation type="submission" date="2019-09" db="EMBL/GenBank/DDBJ databases">
        <authorList>
            <person name="Depoorter E."/>
        </authorList>
    </citation>
    <scope>NUCLEOTIDE SEQUENCE [LARGE SCALE GENOMIC DNA]</scope>
    <source>
        <strain evidence="3">LMG 13014</strain>
    </source>
</reference>
<dbReference type="EMBL" id="NKFA01000045">
    <property type="protein sequence ID" value="OXI31067.1"/>
    <property type="molecule type" value="Genomic_DNA"/>
</dbReference>
<reference evidence="4" key="2">
    <citation type="submission" date="2017-06" db="EMBL/GenBank/DDBJ databases">
        <authorList>
            <person name="LiPuma J."/>
            <person name="Spilker T."/>
        </authorList>
    </citation>
    <scope>NUCLEOTIDE SEQUENCE [LARGE SCALE GENOMIC DNA]</scope>
    <source>
        <strain evidence="4">AU17325</strain>
    </source>
</reference>
<evidence type="ECO:0000313" key="5">
    <source>
        <dbReference type="Proteomes" id="UP000494261"/>
    </source>
</evidence>
<feature type="domain" description="RES" evidence="1">
    <location>
        <begin position="42"/>
        <end position="184"/>
    </location>
</feature>
<reference evidence="2 4" key="3">
    <citation type="submission" date="2017-08" db="EMBL/GenBank/DDBJ databases">
        <title>WGS of novel Burkholderia cepaca complex species.</title>
        <authorList>
            <person name="Lipuma J."/>
            <person name="Spilker T."/>
        </authorList>
    </citation>
    <scope>NUCLEOTIDE SEQUENCE [LARGE SCALE GENOMIC DNA]</scope>
    <source>
        <strain evidence="2 4">AU17325</strain>
    </source>
</reference>